<protein>
    <submittedName>
        <fullName evidence="1">Uncharacterized protein</fullName>
    </submittedName>
</protein>
<dbReference type="EMBL" id="UINC01175154">
    <property type="protein sequence ID" value="SVD81632.1"/>
    <property type="molecule type" value="Genomic_DNA"/>
</dbReference>
<accession>A0A382YE93</accession>
<organism evidence="1">
    <name type="scientific">marine metagenome</name>
    <dbReference type="NCBI Taxonomy" id="408172"/>
    <lineage>
        <taxon>unclassified sequences</taxon>
        <taxon>metagenomes</taxon>
        <taxon>ecological metagenomes</taxon>
    </lineage>
</organism>
<dbReference type="AlphaFoldDB" id="A0A382YE93"/>
<proteinExistence type="predicted"/>
<sequence length="83" mass="9764">NRVSVQNELKEGTYELCYACRYPVSSKEKKSKFYKKGLSCPNCYDKISLKKKKALIERNNQISISKRKGIYNPYIKFTPNDLY</sequence>
<evidence type="ECO:0000313" key="1">
    <source>
        <dbReference type="EMBL" id="SVD81632.1"/>
    </source>
</evidence>
<reference evidence="1" key="1">
    <citation type="submission" date="2018-05" db="EMBL/GenBank/DDBJ databases">
        <authorList>
            <person name="Lanie J.A."/>
            <person name="Ng W.-L."/>
            <person name="Kazmierczak K.M."/>
            <person name="Andrzejewski T.M."/>
            <person name="Davidsen T.M."/>
            <person name="Wayne K.J."/>
            <person name="Tettelin H."/>
            <person name="Glass J.I."/>
            <person name="Rusch D."/>
            <person name="Podicherti R."/>
            <person name="Tsui H.-C.T."/>
            <person name="Winkler M.E."/>
        </authorList>
    </citation>
    <scope>NUCLEOTIDE SEQUENCE</scope>
</reference>
<feature type="non-terminal residue" evidence="1">
    <location>
        <position position="1"/>
    </location>
</feature>
<name>A0A382YE93_9ZZZZ</name>
<gene>
    <name evidence="1" type="ORF">METZ01_LOCUS434486</name>
</gene>